<dbReference type="Proteomes" id="UP000676681">
    <property type="component" value="Segment"/>
</dbReference>
<dbReference type="KEGG" id="vg:80400439"/>
<name>A0A8S5L454_9VIRU</name>
<accession>A0A8S5L454</accession>
<dbReference type="RefSeq" id="YP_010770876.1">
    <property type="nucleotide sequence ID" value="NC_074418.1"/>
</dbReference>
<dbReference type="GeneID" id="80400439"/>
<organism evidence="1 2">
    <name type="scientific">ssRNA phage SRR5467090_7</name>
    <dbReference type="NCBI Taxonomy" id="2786456"/>
    <lineage>
        <taxon>Viruses</taxon>
        <taxon>Riboviria</taxon>
        <taxon>Orthornavirae</taxon>
        <taxon>Lenarviricota</taxon>
        <taxon>Leviviricetes</taxon>
        <taxon>Timlovirales</taxon>
        <taxon>Steitzviridae</taxon>
        <taxon>Limaivirus</taxon>
        <taxon>Limaivirus borborohabitans</taxon>
    </lineage>
</organism>
<reference evidence="1" key="1">
    <citation type="submission" date="2020-09" db="EMBL/GenBank/DDBJ databases">
        <title>Leviviricetes taxonomy.</title>
        <authorList>
            <person name="Stockdale S.R."/>
            <person name="Callanan J."/>
            <person name="Adriaenssens E.M."/>
            <person name="Kuhn J.H."/>
            <person name="Rumnieks J."/>
            <person name="Shkoporov A."/>
            <person name="Draper L.A."/>
            <person name="Ross P."/>
            <person name="Hill C."/>
        </authorList>
    </citation>
    <scope>NUCLEOTIDE SEQUENCE</scope>
</reference>
<gene>
    <name evidence="1" type="primary">SRR5467090_7_1</name>
</gene>
<protein>
    <submittedName>
        <fullName evidence="1">Maturation protein</fullName>
    </submittedName>
</protein>
<evidence type="ECO:0000313" key="1">
    <source>
        <dbReference type="EMBL" id="DAD52472.1"/>
    </source>
</evidence>
<keyword evidence="2" id="KW-1185">Reference proteome</keyword>
<dbReference type="EMBL" id="BK014114">
    <property type="protein sequence ID" value="DAD52472.1"/>
    <property type="molecule type" value="Genomic_RNA"/>
</dbReference>
<sequence length="558" mass="62667">MSKEKLIKRGSQKEAYRKELLRKGLFRSDSLLSSQGPLDPLGFYRLKVGILADESAGLENFAYRIFGSDLIGSVALAINPLRQFLVADEKVSPVNRTRTFTAMGTPWARKKRHKETQIIGRSPPNVLTPNPWDREAYSESVTVPSNTTSSLTSQETITGTIKDTTYRTRPIGNDQGEFELWKPRVRCPSASRNRVSLESNVYTTAGGVTYRSRDAEFMSDFTVGPAARITKASVDALYTSEKTFLQQKMAEHALSIASRLSPVRKEFSLGRSVAELRELPRSIKATAESWLLARETLSRKQKISARRGTSAPGEYVNISFGWLPIYRDVVRMLSMPERISRRVNRLMYRNGLDNTFRTRFPLGSFPVSSPPSFTFDLLQGESLVGVGTHGTREIELRGMINAGLRFPALALPVLQRDLMRRAWGLYPDPEDVYNLVPWSWLVDWFTGLGDYVDAFNIVNRDPSIINFGFLTGISTGRIDTVQTSKATRIQKVSITPPVPATVFTENIVENKVRTARLEWRLQLRSTFGSAYGLRPSNDLQLFSGDQLTILGAILTARY</sequence>
<proteinExistence type="predicted"/>
<evidence type="ECO:0000313" key="2">
    <source>
        <dbReference type="Proteomes" id="UP000676681"/>
    </source>
</evidence>